<accession>A0A1M5EQ69</accession>
<dbReference type="Proteomes" id="UP000184159">
    <property type="component" value="Unassembled WGS sequence"/>
</dbReference>
<dbReference type="SUPFAM" id="SSF53850">
    <property type="entry name" value="Periplasmic binding protein-like II"/>
    <property type="match status" value="1"/>
</dbReference>
<evidence type="ECO:0000313" key="7">
    <source>
        <dbReference type="Proteomes" id="UP000184159"/>
    </source>
</evidence>
<dbReference type="InterPro" id="IPR000847">
    <property type="entry name" value="LysR_HTH_N"/>
</dbReference>
<keyword evidence="7" id="KW-1185">Reference proteome</keyword>
<dbReference type="PRINTS" id="PR00039">
    <property type="entry name" value="HTHLYSR"/>
</dbReference>
<keyword evidence="2" id="KW-0805">Transcription regulation</keyword>
<dbReference type="GO" id="GO:0005829">
    <property type="term" value="C:cytosol"/>
    <property type="evidence" value="ECO:0007669"/>
    <property type="project" value="TreeGrafter"/>
</dbReference>
<feature type="domain" description="HTH lysR-type" evidence="5">
    <location>
        <begin position="1"/>
        <end position="58"/>
    </location>
</feature>
<dbReference type="GO" id="GO:0003677">
    <property type="term" value="F:DNA binding"/>
    <property type="evidence" value="ECO:0007669"/>
    <property type="project" value="UniProtKB-KW"/>
</dbReference>
<dbReference type="FunFam" id="1.10.10.10:FF:000001">
    <property type="entry name" value="LysR family transcriptional regulator"/>
    <property type="match status" value="1"/>
</dbReference>
<dbReference type="Pfam" id="PF03466">
    <property type="entry name" value="LysR_substrate"/>
    <property type="match status" value="1"/>
</dbReference>
<dbReference type="PROSITE" id="PS50931">
    <property type="entry name" value="HTH_LYSR"/>
    <property type="match status" value="1"/>
</dbReference>
<reference evidence="7" key="1">
    <citation type="submission" date="2016-11" db="EMBL/GenBank/DDBJ databases">
        <authorList>
            <person name="Varghese N."/>
            <person name="Submissions S."/>
        </authorList>
    </citation>
    <scope>NUCLEOTIDE SEQUENCE [LARGE SCALE GENOMIC DNA]</scope>
    <source>
        <strain evidence="7">DSM 21264</strain>
    </source>
</reference>
<dbReference type="Pfam" id="PF00126">
    <property type="entry name" value="HTH_1"/>
    <property type="match status" value="1"/>
</dbReference>
<keyword evidence="4" id="KW-0804">Transcription</keyword>
<evidence type="ECO:0000256" key="1">
    <source>
        <dbReference type="ARBA" id="ARBA00009437"/>
    </source>
</evidence>
<dbReference type="GO" id="GO:0003700">
    <property type="term" value="F:DNA-binding transcription factor activity"/>
    <property type="evidence" value="ECO:0007669"/>
    <property type="project" value="InterPro"/>
</dbReference>
<gene>
    <name evidence="6" type="ORF">SAMN02745781_03240</name>
</gene>
<dbReference type="InterPro" id="IPR005119">
    <property type="entry name" value="LysR_subst-bd"/>
</dbReference>
<dbReference type="Gene3D" id="1.10.10.10">
    <property type="entry name" value="Winged helix-like DNA-binding domain superfamily/Winged helix DNA-binding domain"/>
    <property type="match status" value="1"/>
</dbReference>
<protein>
    <submittedName>
        <fullName evidence="6">DNA-binding transcriptional regulator, LysR family</fullName>
    </submittedName>
</protein>
<dbReference type="PANTHER" id="PTHR30419:SF30">
    <property type="entry name" value="LYSR FAMILY TRANSCRIPTIONAL REGULATOR"/>
    <property type="match status" value="1"/>
</dbReference>
<organism evidence="6 7">
    <name type="scientific">Vibrio gazogenes DSM 21264 = NBRC 103151</name>
    <dbReference type="NCBI Taxonomy" id="1123492"/>
    <lineage>
        <taxon>Bacteria</taxon>
        <taxon>Pseudomonadati</taxon>
        <taxon>Pseudomonadota</taxon>
        <taxon>Gammaproteobacteria</taxon>
        <taxon>Vibrionales</taxon>
        <taxon>Vibrionaceae</taxon>
        <taxon>Vibrio</taxon>
    </lineage>
</organism>
<name>A0A1M5EQ69_VIBGA</name>
<evidence type="ECO:0000313" key="6">
    <source>
        <dbReference type="EMBL" id="SHF81250.1"/>
    </source>
</evidence>
<proteinExistence type="inferred from homology"/>
<dbReference type="SUPFAM" id="SSF46785">
    <property type="entry name" value="Winged helix' DNA-binding domain"/>
    <property type="match status" value="1"/>
</dbReference>
<evidence type="ECO:0000259" key="5">
    <source>
        <dbReference type="PROSITE" id="PS50931"/>
    </source>
</evidence>
<dbReference type="InterPro" id="IPR036388">
    <property type="entry name" value="WH-like_DNA-bd_sf"/>
</dbReference>
<comment type="similarity">
    <text evidence="1">Belongs to the LysR transcriptional regulatory family.</text>
</comment>
<dbReference type="InterPro" id="IPR050950">
    <property type="entry name" value="HTH-type_LysR_regulators"/>
</dbReference>
<keyword evidence="3 6" id="KW-0238">DNA-binding</keyword>
<evidence type="ECO:0000256" key="2">
    <source>
        <dbReference type="ARBA" id="ARBA00023015"/>
    </source>
</evidence>
<dbReference type="InterPro" id="IPR036390">
    <property type="entry name" value="WH_DNA-bd_sf"/>
</dbReference>
<dbReference type="AlphaFoldDB" id="A0A1M5EQ69"/>
<dbReference type="RefSeq" id="WP_072961579.1">
    <property type="nucleotide sequence ID" value="NZ_FQUH01000017.1"/>
</dbReference>
<dbReference type="Gene3D" id="3.40.190.290">
    <property type="match status" value="1"/>
</dbReference>
<evidence type="ECO:0000256" key="4">
    <source>
        <dbReference type="ARBA" id="ARBA00023163"/>
    </source>
</evidence>
<sequence>MEIRQLKHFTAIVQFGSFTAAARSLHIAQSALSISIKKFEQQLGTRLLKRDERKVSMTDEGKILYEYAQRILQQVDDAHLAMNELKGLVKGEVRLGTPSMTGSYFFPEIVMAFKSHYPNLKMTVVEAGGQSIRNMLLTGELDIGVILNRDIPEGLSVDPLLTSQMVAVVSQHHELSDSSHIRLDTFLQHELVTFQSGYYHREFIEQACLTHNFHAQISFETNLLPMILRIVKCEYAISALLELVTDQEPSVRAIPFDPPVPVNLALAWRNDGYLSYANQAFIQFVKNHVSKDAVNMRV</sequence>
<evidence type="ECO:0000256" key="3">
    <source>
        <dbReference type="ARBA" id="ARBA00023125"/>
    </source>
</evidence>
<dbReference type="CDD" id="cd05466">
    <property type="entry name" value="PBP2_LTTR_substrate"/>
    <property type="match status" value="1"/>
</dbReference>
<dbReference type="EMBL" id="FQUH01000017">
    <property type="protein sequence ID" value="SHF81250.1"/>
    <property type="molecule type" value="Genomic_DNA"/>
</dbReference>
<dbReference type="PANTHER" id="PTHR30419">
    <property type="entry name" value="HTH-TYPE TRANSCRIPTIONAL REGULATOR YBHD"/>
    <property type="match status" value="1"/>
</dbReference>